<name>A0A8J2BTR0_9BACT</name>
<accession>A0A8J2BTR0</accession>
<evidence type="ECO:0000313" key="2">
    <source>
        <dbReference type="Proteomes" id="UP000663859"/>
    </source>
</evidence>
<dbReference type="AlphaFoldDB" id="A0A8J2BTR0"/>
<keyword evidence="2" id="KW-1185">Reference proteome</keyword>
<proteinExistence type="predicted"/>
<reference evidence="1" key="1">
    <citation type="submission" date="2021-02" db="EMBL/GenBank/DDBJ databases">
        <authorList>
            <person name="Cremers G."/>
            <person name="Picone N."/>
        </authorList>
    </citation>
    <scope>NUCLEOTIDE SEQUENCE</scope>
    <source>
        <strain evidence="1">PQ17</strain>
    </source>
</reference>
<sequence>MSNTFDAHTGRGLASGRPCGALRVGGSGVFSARWRLGFRSKKLSAILSAAVWRHRARVPCAPGPELEGKIAWIAERRPADCGRWERIGRAETVIRKLEENKPGSNVLHEKKRQLAILWRDQA</sequence>
<dbReference type="Proteomes" id="UP000663859">
    <property type="component" value="Unassembled WGS sequence"/>
</dbReference>
<evidence type="ECO:0000313" key="1">
    <source>
        <dbReference type="EMBL" id="CAF0698519.1"/>
    </source>
</evidence>
<organism evidence="1 2">
    <name type="scientific">Candidatus Methylacidithermus pantelleriae</name>
    <dbReference type="NCBI Taxonomy" id="2744239"/>
    <lineage>
        <taxon>Bacteria</taxon>
        <taxon>Pseudomonadati</taxon>
        <taxon>Verrucomicrobiota</taxon>
        <taxon>Methylacidiphilae</taxon>
        <taxon>Methylacidiphilales</taxon>
        <taxon>Methylacidiphilaceae</taxon>
        <taxon>Candidatus Methylacidithermus</taxon>
    </lineage>
</organism>
<dbReference type="EMBL" id="CAJNOB010000021">
    <property type="protein sequence ID" value="CAF0698519.1"/>
    <property type="molecule type" value="Genomic_DNA"/>
</dbReference>
<protein>
    <submittedName>
        <fullName evidence="1">Uncharacterized protein</fullName>
    </submittedName>
</protein>
<gene>
    <name evidence="1" type="ORF">MPNT_280013</name>
</gene>
<comment type="caution">
    <text evidence="1">The sequence shown here is derived from an EMBL/GenBank/DDBJ whole genome shotgun (WGS) entry which is preliminary data.</text>
</comment>